<keyword evidence="7" id="KW-0472">Membrane</keyword>
<dbReference type="Gene3D" id="2.40.160.50">
    <property type="entry name" value="membrane protein fhac: a member of the omp85/tpsb transporter family"/>
    <property type="match status" value="1"/>
</dbReference>
<dbReference type="InterPro" id="IPR027282">
    <property type="entry name" value="TPS"/>
</dbReference>
<comment type="caution">
    <text evidence="10">The sequence shown here is derived from an EMBL/GenBank/DDBJ whole genome shotgun (WGS) entry which is preliminary data.</text>
</comment>
<evidence type="ECO:0000313" key="10">
    <source>
        <dbReference type="EMBL" id="KPW63100.1"/>
    </source>
</evidence>
<accession>A0A0P9KNQ2</accession>
<dbReference type="Gene3D" id="3.10.20.310">
    <property type="entry name" value="membrane protein fhac"/>
    <property type="match status" value="1"/>
</dbReference>
<dbReference type="Pfam" id="PF03865">
    <property type="entry name" value="ShlB"/>
    <property type="match status" value="1"/>
</dbReference>
<comment type="subcellular location">
    <subcellularLocation>
        <location evidence="1">Cell outer membrane</location>
    </subcellularLocation>
</comment>
<comment type="similarity">
    <text evidence="2">Belongs to the TPS (TC 1.B.20) family.</text>
</comment>
<dbReference type="Proteomes" id="UP000050564">
    <property type="component" value="Unassembled WGS sequence"/>
</dbReference>
<dbReference type="GO" id="GO:0009279">
    <property type="term" value="C:cell outer membrane"/>
    <property type="evidence" value="ECO:0007669"/>
    <property type="project" value="UniProtKB-SubCell"/>
</dbReference>
<evidence type="ECO:0000256" key="2">
    <source>
        <dbReference type="ARBA" id="ARBA00009055"/>
    </source>
</evidence>
<dbReference type="GO" id="GO:0098046">
    <property type="term" value="C:type V protein secretion system complex"/>
    <property type="evidence" value="ECO:0007669"/>
    <property type="project" value="TreeGrafter"/>
</dbReference>
<reference evidence="11 13" key="2">
    <citation type="submission" date="2018-08" db="EMBL/GenBank/DDBJ databases">
        <title>Recombination of ecologically and evolutionarily significant loci maintains genetic cohesion in the Pseudomonas syringae species complex.</title>
        <authorList>
            <person name="Dillon M."/>
            <person name="Thakur S."/>
            <person name="Almeida R.N.D."/>
            <person name="Weir B.S."/>
            <person name="Guttman D.S."/>
        </authorList>
    </citation>
    <scope>NUCLEOTIDE SEQUENCE [LARGE SCALE GENOMIC DNA]</scope>
    <source>
        <strain evidence="11 13">ICMP 2821</strain>
    </source>
</reference>
<evidence type="ECO:0000256" key="8">
    <source>
        <dbReference type="ARBA" id="ARBA00023237"/>
    </source>
</evidence>
<evidence type="ECO:0000256" key="6">
    <source>
        <dbReference type="ARBA" id="ARBA00022927"/>
    </source>
</evidence>
<dbReference type="EMBL" id="LJPX01000663">
    <property type="protein sequence ID" value="KPW63100.1"/>
    <property type="molecule type" value="Genomic_DNA"/>
</dbReference>
<evidence type="ECO:0000256" key="7">
    <source>
        <dbReference type="ARBA" id="ARBA00023136"/>
    </source>
</evidence>
<dbReference type="InterPro" id="IPR035251">
    <property type="entry name" value="ShlB_POTRA"/>
</dbReference>
<dbReference type="GO" id="GO:0046819">
    <property type="term" value="P:protein secretion by the type V secretion system"/>
    <property type="evidence" value="ECO:0007669"/>
    <property type="project" value="TreeGrafter"/>
</dbReference>
<evidence type="ECO:0000256" key="3">
    <source>
        <dbReference type="ARBA" id="ARBA00022448"/>
    </source>
</evidence>
<keyword evidence="4" id="KW-1134">Transmembrane beta strand</keyword>
<evidence type="ECO:0000259" key="9">
    <source>
        <dbReference type="PROSITE" id="PS51779"/>
    </source>
</evidence>
<evidence type="ECO:0000313" key="13">
    <source>
        <dbReference type="Proteomes" id="UP000281372"/>
    </source>
</evidence>
<reference evidence="10 12" key="1">
    <citation type="submission" date="2015-09" db="EMBL/GenBank/DDBJ databases">
        <title>Genome announcement of multiple Pseudomonas syringae strains.</title>
        <authorList>
            <person name="Thakur S."/>
            <person name="Wang P.W."/>
            <person name="Gong Y."/>
            <person name="Weir B.S."/>
            <person name="Guttman D.S."/>
        </authorList>
    </citation>
    <scope>NUCLEOTIDE SEQUENCE [LARGE SCALE GENOMIC DNA]</scope>
    <source>
        <strain evidence="10 12">ICMP2823</strain>
    </source>
</reference>
<gene>
    <name evidence="10" type="ORF">ALO81_100377</name>
    <name evidence="11" type="ORF">ALQ64_100378</name>
</gene>
<keyword evidence="6" id="KW-0653">Protein transport</keyword>
<dbReference type="InterPro" id="IPR013686">
    <property type="entry name" value="Polypept-transport_assoc_ShlB"/>
</dbReference>
<sequence>MRHDVDCRIDQPRVGVTLASSAFNGIFMLASKRTWLSLCALLLAMEALTPVQAATPGEQDLIRDRQDRLLEEQRRRLEELKDLPGKQTTPTAPVAPADTRCFTINRIELKGADALSPAERDALITPFQGKCLGVAQLNELLKAITDHYIEKGLVTTRAYLPQQDLSKGDLQVLVIEGKLEKLRSDADSGLSDRELAMTFPGQEGHVVNLREIEQMVDQLNRLPSNQAQMELTPGQAVGGSDVLVKNAPQKPWRASLSRNNEGQRSTGEQQWNVGLDWDSPLGLADQLSLRGGHDAVSDHQQGSHNGLLSYSLPWGWWTFSYLYSESEYRSQTQADGFKFKQDGDSQNHQFRAERVIHRDSVSKTSLNAGLAYLRTNNYLDNSKIGVSSNRITEAQFGINHGRRVGSAFVNIDLGMQQGIGLLDAQGNHDPGPGEADARYRKYTGTISYLHPFQLWGENLAFTSLATGQRSEDVLFSPQRLSLGGSSSVRGYKDEFLSGDSGGYWRNEIRLTRPVTLDWLRPVFVEYGAAAGYDQGVISNDRYNGQEHGRLSSNSFELFTRGQHVAASVTFAHSLERPDVIEREAPIYFRVDFFL</sequence>
<dbReference type="EMBL" id="RBOW01000148">
    <property type="protein sequence ID" value="RMN38803.1"/>
    <property type="molecule type" value="Genomic_DNA"/>
</dbReference>
<dbReference type="PANTHER" id="PTHR34597">
    <property type="entry name" value="SLR1661 PROTEIN"/>
    <property type="match status" value="1"/>
</dbReference>
<evidence type="ECO:0000313" key="12">
    <source>
        <dbReference type="Proteomes" id="UP000050564"/>
    </source>
</evidence>
<keyword evidence="5" id="KW-0812">Transmembrane</keyword>
<dbReference type="InterPro" id="IPR005565">
    <property type="entry name" value="Hemolysn_activator_HlyB_C"/>
</dbReference>
<organism evidence="10 12">
    <name type="scientific">Pseudomonas cannabina</name>
    <dbReference type="NCBI Taxonomy" id="86840"/>
    <lineage>
        <taxon>Bacteria</taxon>
        <taxon>Pseudomonadati</taxon>
        <taxon>Pseudomonadota</taxon>
        <taxon>Gammaproteobacteria</taxon>
        <taxon>Pseudomonadales</taxon>
        <taxon>Pseudomonadaceae</taxon>
        <taxon>Pseudomonas</taxon>
    </lineage>
</organism>
<evidence type="ECO:0000256" key="5">
    <source>
        <dbReference type="ARBA" id="ARBA00022692"/>
    </source>
</evidence>
<dbReference type="Pfam" id="PF08479">
    <property type="entry name" value="POTRA_2"/>
    <property type="match status" value="1"/>
</dbReference>
<name>A0A0P9KNQ2_PSECA</name>
<keyword evidence="3" id="KW-0813">Transport</keyword>
<evidence type="ECO:0000256" key="1">
    <source>
        <dbReference type="ARBA" id="ARBA00004442"/>
    </source>
</evidence>
<keyword evidence="8" id="KW-0998">Cell outer membrane</keyword>
<dbReference type="PATRIC" id="fig|86840.3.peg.414"/>
<dbReference type="GO" id="GO:0008320">
    <property type="term" value="F:protein transmembrane transporter activity"/>
    <property type="evidence" value="ECO:0007669"/>
    <property type="project" value="TreeGrafter"/>
</dbReference>
<dbReference type="Pfam" id="PF17287">
    <property type="entry name" value="POTRA_3"/>
    <property type="match status" value="1"/>
</dbReference>
<evidence type="ECO:0000313" key="11">
    <source>
        <dbReference type="EMBL" id="RMN38803.1"/>
    </source>
</evidence>
<evidence type="ECO:0000256" key="4">
    <source>
        <dbReference type="ARBA" id="ARBA00022452"/>
    </source>
</evidence>
<dbReference type="PROSITE" id="PS51779">
    <property type="entry name" value="POTRA"/>
    <property type="match status" value="1"/>
</dbReference>
<dbReference type="PIRSF" id="PIRSF029745">
    <property type="entry name" value="FhaC"/>
    <property type="match status" value="1"/>
</dbReference>
<dbReference type="PANTHER" id="PTHR34597:SF3">
    <property type="entry name" value="OUTER MEMBRANE TRANSPORTER CDIB"/>
    <property type="match status" value="1"/>
</dbReference>
<proteinExistence type="inferred from homology"/>
<feature type="domain" description="POTRA" evidence="9">
    <location>
        <begin position="102"/>
        <end position="177"/>
    </location>
</feature>
<dbReference type="InterPro" id="IPR034746">
    <property type="entry name" value="POTRA"/>
</dbReference>
<dbReference type="Proteomes" id="UP000281372">
    <property type="component" value="Unassembled WGS sequence"/>
</dbReference>
<dbReference type="AlphaFoldDB" id="A0A0P9KNQ2"/>
<protein>
    <submittedName>
        <fullName evidence="10">Hemolysin activator protein, HlyB family</fullName>
    </submittedName>
</protein>
<dbReference type="InterPro" id="IPR051544">
    <property type="entry name" value="TPS_OM_transporter"/>
</dbReference>